<feature type="coiled-coil region" evidence="1">
    <location>
        <begin position="273"/>
        <end position="415"/>
    </location>
</feature>
<protein>
    <submittedName>
        <fullName evidence="3">Protein Daple</fullName>
    </submittedName>
</protein>
<feature type="compositionally biased region" description="Polar residues" evidence="2">
    <location>
        <begin position="118"/>
        <end position="127"/>
    </location>
</feature>
<feature type="coiled-coil region" evidence="1">
    <location>
        <begin position="168"/>
        <end position="209"/>
    </location>
</feature>
<accession>A0A0M3IYP1</accession>
<sequence>LETGQKRLVTCDSPKRAYSEAMEYLKKVSNDSSIIDQLSVGQASDGNKFEVVKFLVGLINEMRITHEQLLYDNYGLSSHIFEHLNAIFLHIDDQPNWDPIDSWPSILSQGLQAEPSVQDGTPSTPKTLSRVRPSGFTTTRRYHHHSLTRQSPLAESLSSPRIRDARILRQKEREIKNYRERINCLECEKDDLEGRVSSLNAEILKLSKRADDMASVTERLRKESHLAKVESEEWKQKAFMNAEAVKESKRKIDDLMEMKLIQETVLRRSDYELSEKNGQLESERTQNQALMKKLTDSNQQNERLYQDLQNKTDSINEMKRLLEIRNNEIDELKMTLEGLRERIHDEKQAYDFQLSLQVDRCQDLATELSLQERKLEEQQTKQELDMQMKQVLEEREKQCEEIRKLRMKLSDVERQLFSSQSELKFERTKLSQVSTENQSITESLTELQESFKQVVTEKMNLMASSETTQRELEECEKEMSKLRERFECQKNELNSLHKDSISRMKQWSAEKAEYQRQIDTLKDALQKLERHSEEAKEFAAKEKADLEIRLSSVVKEREDVKVQLASQKESSKKREEELLSELAEKVSLVNELEMESNDKCAEAQRQLTALVGRNEELEKKVNDYNTTIKELRQKFVHDRELAECEQKKMNAQMKTLSEQINRLEDAKVSQSEIAAHKDALLKSELDQIRREHNSLWEEATELKQMHANLSEELVRRASYEEQREFGYKRQIEQLKNDRKQKDAIISEQIRMMATMRQKYEMRASRYEEKLSGIEAINESVLRERDEQKANAVCFKSNMEHLSQLLAEERETNKKMQKQLDDFAFEKEDLKRRYQEATEKADQQHREYQNLKEKQNELETNLQLEAKRYAVLQEEVVQSRKAPPLCHESGVIRLNTADEESSMVSGTIGRTTYGLSFPGILSTTLIEHPSADKSITFSQSMLNSHNATASSSNSIDSDRIRELQRRNTLAPYHMRSYPHEVSSLFSERDLHEDDFRNNQNFSPSTNVTKNRRSAFSKLGGRMVAKVLSSSVVRESPKLGNALRRRIRRPFASLNE</sequence>
<organism evidence="3">
    <name type="scientific">Anisakis simplex</name>
    <name type="common">Herring worm</name>
    <dbReference type="NCBI Taxonomy" id="6269"/>
    <lineage>
        <taxon>Eukaryota</taxon>
        <taxon>Metazoa</taxon>
        <taxon>Ecdysozoa</taxon>
        <taxon>Nematoda</taxon>
        <taxon>Chromadorea</taxon>
        <taxon>Rhabditida</taxon>
        <taxon>Spirurina</taxon>
        <taxon>Ascaridomorpha</taxon>
        <taxon>Ascaridoidea</taxon>
        <taxon>Anisakidae</taxon>
        <taxon>Anisakis</taxon>
        <taxon>Anisakis simplex complex</taxon>
    </lineage>
</organism>
<feature type="region of interest" description="Disordered" evidence="2">
    <location>
        <begin position="111"/>
        <end position="157"/>
    </location>
</feature>
<name>A0A0M3IYP1_ANISI</name>
<dbReference type="WBParaSite" id="ASIM_0000037001-mRNA-1">
    <property type="protein sequence ID" value="ASIM_0000037001-mRNA-1"/>
    <property type="gene ID" value="ASIM_0000037001"/>
</dbReference>
<reference evidence="3" key="1">
    <citation type="submission" date="2017-02" db="UniProtKB">
        <authorList>
            <consortium name="WormBaseParasite"/>
        </authorList>
    </citation>
    <scope>IDENTIFICATION</scope>
</reference>
<evidence type="ECO:0000256" key="1">
    <source>
        <dbReference type="SAM" id="Coils"/>
    </source>
</evidence>
<proteinExistence type="predicted"/>
<evidence type="ECO:0000256" key="2">
    <source>
        <dbReference type="SAM" id="MobiDB-lite"/>
    </source>
</evidence>
<dbReference type="AlphaFoldDB" id="A0A0M3IYP1"/>
<keyword evidence="1" id="KW-0175">Coiled coil</keyword>
<evidence type="ECO:0000313" key="3">
    <source>
        <dbReference type="WBParaSite" id="ASIM_0000037001-mRNA-1"/>
    </source>
</evidence>
<feature type="coiled-coil region" evidence="1">
    <location>
        <begin position="458"/>
        <end position="673"/>
    </location>
</feature>
<feature type="coiled-coil region" evidence="1">
    <location>
        <begin position="756"/>
        <end position="874"/>
    </location>
</feature>
<feature type="compositionally biased region" description="Polar residues" evidence="2">
    <location>
        <begin position="148"/>
        <end position="157"/>
    </location>
</feature>